<reference evidence="2 3" key="1">
    <citation type="submission" date="2021-06" db="EMBL/GenBank/DDBJ databases">
        <authorList>
            <person name="Kallberg Y."/>
            <person name="Tangrot J."/>
            <person name="Rosling A."/>
        </authorList>
    </citation>
    <scope>NUCLEOTIDE SEQUENCE [LARGE SCALE GENOMIC DNA]</scope>
    <source>
        <strain evidence="2 3">120-4 pot B 10/14</strain>
    </source>
</reference>
<evidence type="ECO:0000256" key="1">
    <source>
        <dbReference type="SAM" id="MobiDB-lite"/>
    </source>
</evidence>
<feature type="non-terminal residue" evidence="2">
    <location>
        <position position="98"/>
    </location>
</feature>
<evidence type="ECO:0000313" key="3">
    <source>
        <dbReference type="Proteomes" id="UP000789901"/>
    </source>
</evidence>
<feature type="compositionally biased region" description="Low complexity" evidence="1">
    <location>
        <begin position="10"/>
        <end position="23"/>
    </location>
</feature>
<evidence type="ECO:0000313" key="2">
    <source>
        <dbReference type="EMBL" id="CAG8854194.1"/>
    </source>
</evidence>
<name>A0ABN7XG50_GIGMA</name>
<accession>A0ABN7XG50</accession>
<keyword evidence="3" id="KW-1185">Reference proteome</keyword>
<gene>
    <name evidence="2" type="ORF">GMARGA_LOCUS43015</name>
</gene>
<protein>
    <submittedName>
        <fullName evidence="2">30188_t:CDS:1</fullName>
    </submittedName>
</protein>
<dbReference type="Proteomes" id="UP000789901">
    <property type="component" value="Unassembled WGS sequence"/>
</dbReference>
<comment type="caution">
    <text evidence="2">The sequence shown here is derived from an EMBL/GenBank/DDBJ whole genome shotgun (WGS) entry which is preliminary data.</text>
</comment>
<dbReference type="EMBL" id="CAJVQB010134594">
    <property type="protein sequence ID" value="CAG8854194.1"/>
    <property type="molecule type" value="Genomic_DNA"/>
</dbReference>
<feature type="region of interest" description="Disordered" evidence="1">
    <location>
        <begin position="1"/>
        <end position="23"/>
    </location>
</feature>
<organism evidence="2 3">
    <name type="scientific">Gigaspora margarita</name>
    <dbReference type="NCBI Taxonomy" id="4874"/>
    <lineage>
        <taxon>Eukaryota</taxon>
        <taxon>Fungi</taxon>
        <taxon>Fungi incertae sedis</taxon>
        <taxon>Mucoromycota</taxon>
        <taxon>Glomeromycotina</taxon>
        <taxon>Glomeromycetes</taxon>
        <taxon>Diversisporales</taxon>
        <taxon>Gigasporaceae</taxon>
        <taxon>Gigaspora</taxon>
    </lineage>
</organism>
<sequence length="98" mass="11396">MNNYREHKFSTYSTSSSISNTSQWTNTLDQDDNVSVFYSQSLLPSPPLVNETTNNNNNIKRVKLSNKPGLTQSFFEFYEQPRIKPEDKLIIKAKYKVK</sequence>
<proteinExistence type="predicted"/>